<sequence>MNKKTITMLTSLTVGGTLLFGTVMASATQLSSYETYKTSIKDTIAVKNETADITASVTDNGTELVSLTESLKRNETTGDISNVATTNISGVAKTIASYTQDGKDIRSTNVENEYTVRDNKDKKDGEEIANPQMVKGMEVVIDTLVGTMKDNVVVNDNSDGTKNVTLNLKNTEITPLVNAVASMALSGGSDMAMHNEKSELGSIKDIAPKLVSDIKVESVDSSAVIDNNNVISKEVAKVVLSGKDADGKEHKIVVDINLNLSKIGSTTPDKLDLAGKQIKTVTEKFEKR</sequence>
<keyword evidence="3" id="KW-1185">Reference proteome</keyword>
<feature type="signal peptide" evidence="1">
    <location>
        <begin position="1"/>
        <end position="27"/>
    </location>
</feature>
<organism evidence="2 3">
    <name type="scientific">Clostridium gasigenes</name>
    <dbReference type="NCBI Taxonomy" id="94869"/>
    <lineage>
        <taxon>Bacteria</taxon>
        <taxon>Bacillati</taxon>
        <taxon>Bacillota</taxon>
        <taxon>Clostridia</taxon>
        <taxon>Eubacteriales</taxon>
        <taxon>Clostridiaceae</taxon>
        <taxon>Clostridium</taxon>
    </lineage>
</organism>
<keyword evidence="1" id="KW-0732">Signal</keyword>
<evidence type="ECO:0000313" key="2">
    <source>
        <dbReference type="EMBL" id="SDP17881.1"/>
    </source>
</evidence>
<dbReference type="RefSeq" id="WP_089967312.1">
    <property type="nucleotide sequence ID" value="NZ_FNJM01000002.1"/>
</dbReference>
<protein>
    <submittedName>
        <fullName evidence="2">Uncharacterized protein</fullName>
    </submittedName>
</protein>
<dbReference type="STRING" id="94869.SAMN04488529_102407"/>
<dbReference type="EMBL" id="FNJM01000002">
    <property type="protein sequence ID" value="SDP17881.1"/>
    <property type="molecule type" value="Genomic_DNA"/>
</dbReference>
<dbReference type="AlphaFoldDB" id="A0A1H0QKH1"/>
<accession>A0A1H0QKH1</accession>
<dbReference type="OrthoDB" id="2820357at2"/>
<evidence type="ECO:0000313" key="3">
    <source>
        <dbReference type="Proteomes" id="UP000198597"/>
    </source>
</evidence>
<dbReference type="Proteomes" id="UP000198597">
    <property type="component" value="Unassembled WGS sequence"/>
</dbReference>
<evidence type="ECO:0000256" key="1">
    <source>
        <dbReference type="SAM" id="SignalP"/>
    </source>
</evidence>
<reference evidence="2 3" key="1">
    <citation type="submission" date="2016-10" db="EMBL/GenBank/DDBJ databases">
        <authorList>
            <person name="de Groot N.N."/>
        </authorList>
    </citation>
    <scope>NUCLEOTIDE SEQUENCE [LARGE SCALE GENOMIC DNA]</scope>
    <source>
        <strain evidence="2 3">DSM 12272</strain>
    </source>
</reference>
<proteinExistence type="predicted"/>
<name>A0A1H0QKH1_9CLOT</name>
<feature type="chain" id="PRO_5011518543" evidence="1">
    <location>
        <begin position="28"/>
        <end position="288"/>
    </location>
</feature>
<gene>
    <name evidence="2" type="ORF">SAMN04488529_102407</name>
</gene>